<dbReference type="SUPFAM" id="SSF53850">
    <property type="entry name" value="Periplasmic binding protein-like II"/>
    <property type="match status" value="1"/>
</dbReference>
<gene>
    <name evidence="1" type="ORF">GCM10011390_12700</name>
</gene>
<proteinExistence type="predicted"/>
<sequence length="319" mass="35407">MMFRDFASSVSALVGRHSSRAARLARVAGPSPSRRGLRLRAGAASLATLLVGAGLAPSASAEEAGVTWAIYDAAPFMIADGPNRDRGIFDQIRHLLDARLADIPHQTLSAPFPRIVTSLKAGAQWCFVGGVKTPEREDFAYFSLPVALFYPLRLVVPAEERQKFAAMAPLSLRHLLEERPDLRTSMLRNRSLGPVIDDLLRRFPPPETHSDFPEAFRMLLNRRLDYLIDYANIATYNADLLGRPGAFAMLPFEERPEPVFSRVMCARTPWGRAFIDRVDAVLREARPMADYRAIVEAWSAPEDLPTIRAAYDGAFLASE</sequence>
<dbReference type="AlphaFoldDB" id="A0A916ZGU2"/>
<reference evidence="1" key="1">
    <citation type="journal article" date="2014" name="Int. J. Syst. Evol. Microbiol.">
        <title>Complete genome sequence of Corynebacterium casei LMG S-19264T (=DSM 44701T), isolated from a smear-ripened cheese.</title>
        <authorList>
            <consortium name="US DOE Joint Genome Institute (JGI-PGF)"/>
            <person name="Walter F."/>
            <person name="Albersmeier A."/>
            <person name="Kalinowski J."/>
            <person name="Ruckert C."/>
        </authorList>
    </citation>
    <scope>NUCLEOTIDE SEQUENCE</scope>
    <source>
        <strain evidence="1">CGMCC 1.15367</strain>
    </source>
</reference>
<accession>A0A916ZGU2</accession>
<evidence type="ECO:0000313" key="1">
    <source>
        <dbReference type="EMBL" id="GGD95420.1"/>
    </source>
</evidence>
<dbReference type="EMBL" id="BMIQ01000002">
    <property type="protein sequence ID" value="GGD95420.1"/>
    <property type="molecule type" value="Genomic_DNA"/>
</dbReference>
<comment type="caution">
    <text evidence="1">The sequence shown here is derived from an EMBL/GenBank/DDBJ whole genome shotgun (WGS) entry which is preliminary data.</text>
</comment>
<dbReference type="Proteomes" id="UP000644699">
    <property type="component" value="Unassembled WGS sequence"/>
</dbReference>
<evidence type="ECO:0000313" key="2">
    <source>
        <dbReference type="Proteomes" id="UP000644699"/>
    </source>
</evidence>
<name>A0A916ZGU2_9HYPH</name>
<keyword evidence="2" id="KW-1185">Reference proteome</keyword>
<dbReference type="InterPro" id="IPR006311">
    <property type="entry name" value="TAT_signal"/>
</dbReference>
<reference evidence="1" key="2">
    <citation type="submission" date="2020-09" db="EMBL/GenBank/DDBJ databases">
        <authorList>
            <person name="Sun Q."/>
            <person name="Zhou Y."/>
        </authorList>
    </citation>
    <scope>NUCLEOTIDE SEQUENCE</scope>
    <source>
        <strain evidence="1">CGMCC 1.15367</strain>
    </source>
</reference>
<protein>
    <submittedName>
        <fullName evidence="1">Uncharacterized protein</fullName>
    </submittedName>
</protein>
<dbReference type="NCBIfam" id="TIGR02285">
    <property type="entry name" value="TIGR02285 family protein"/>
    <property type="match status" value="1"/>
</dbReference>
<dbReference type="PROSITE" id="PS51318">
    <property type="entry name" value="TAT"/>
    <property type="match status" value="1"/>
</dbReference>
<dbReference type="RefSeq" id="WP_188907417.1">
    <property type="nucleotide sequence ID" value="NZ_BMIQ01000002.1"/>
</dbReference>
<organism evidence="1 2">
    <name type="scientific">Aureimonas endophytica</name>
    <dbReference type="NCBI Taxonomy" id="2027858"/>
    <lineage>
        <taxon>Bacteria</taxon>
        <taxon>Pseudomonadati</taxon>
        <taxon>Pseudomonadota</taxon>
        <taxon>Alphaproteobacteria</taxon>
        <taxon>Hyphomicrobiales</taxon>
        <taxon>Aurantimonadaceae</taxon>
        <taxon>Aureimonas</taxon>
    </lineage>
</organism>
<dbReference type="InterPro" id="IPR011972">
    <property type="entry name" value="CHP02285"/>
</dbReference>